<reference evidence="9 10" key="1">
    <citation type="submission" date="2018-10" db="EMBL/GenBank/DDBJ databases">
        <title>Transmission dynamics of multidrug resistant bacteria on intensive care unit surfaces.</title>
        <authorList>
            <person name="D'Souza A.W."/>
            <person name="Potter R.F."/>
            <person name="Wallace M."/>
            <person name="Shupe A."/>
            <person name="Patel S."/>
            <person name="Sun S."/>
            <person name="Gul D."/>
            <person name="Kwon J.H."/>
            <person name="Andleeb S."/>
            <person name="Burnham C.-A.D."/>
            <person name="Dantas G."/>
        </authorList>
    </citation>
    <scope>NUCLEOTIDE SEQUENCE [LARGE SCALE GENOMIC DNA]</scope>
    <source>
        <strain evidence="9 10">AS_373</strain>
    </source>
</reference>
<dbReference type="GO" id="GO:0004190">
    <property type="term" value="F:aspartic-type endopeptidase activity"/>
    <property type="evidence" value="ECO:0007669"/>
    <property type="project" value="UniProtKB-KW"/>
</dbReference>
<evidence type="ECO:0000256" key="3">
    <source>
        <dbReference type="ARBA" id="ARBA00022670"/>
    </source>
</evidence>
<dbReference type="AlphaFoldDB" id="A0A3R9EP78"/>
<dbReference type="OrthoDB" id="9792731at2"/>
<dbReference type="NCBIfam" id="TIGR00072">
    <property type="entry name" value="hydrog_prot"/>
    <property type="match status" value="1"/>
</dbReference>
<keyword evidence="3" id="KW-0645">Protease</keyword>
<feature type="binding site" evidence="7">
    <location>
        <position position="62"/>
    </location>
    <ligand>
        <name>Ni(2+)</name>
        <dbReference type="ChEBI" id="CHEBI:49786"/>
    </ligand>
</feature>
<evidence type="ECO:0000256" key="2">
    <source>
        <dbReference type="ARBA" id="ARBA00022596"/>
    </source>
</evidence>
<comment type="caution">
    <text evidence="9">The sequence shown here is derived from an EMBL/GenBank/DDBJ whole genome shotgun (WGS) entry which is preliminary data.</text>
</comment>
<dbReference type="InterPro" id="IPR004419">
    <property type="entry name" value="Pept_A31_hyd_express"/>
</dbReference>
<organism evidence="9 10">
    <name type="scientific">Atlantibacter subterraneus</name>
    <dbReference type="NCBI Taxonomy" id="255519"/>
    <lineage>
        <taxon>Bacteria</taxon>
        <taxon>Pseudomonadati</taxon>
        <taxon>Pseudomonadota</taxon>
        <taxon>Gammaproteobacteria</taxon>
        <taxon>Enterobacterales</taxon>
        <taxon>Enterobacteriaceae</taxon>
        <taxon>Atlantibacter</taxon>
    </lineage>
</organism>
<keyword evidence="5" id="KW-0064">Aspartyl protease</keyword>
<dbReference type="InterPro" id="IPR023430">
    <property type="entry name" value="Pept_HybD-like_dom_sf"/>
</dbReference>
<dbReference type="GeneID" id="84662975"/>
<name>A0A3R9EP78_9ENTR</name>
<feature type="binding site" evidence="7">
    <location>
        <position position="92"/>
    </location>
    <ligand>
        <name>Ni(2+)</name>
        <dbReference type="ChEBI" id="CHEBI:49786"/>
    </ligand>
</feature>
<dbReference type="FunFam" id="3.40.50.1450:FF:000002">
    <property type="entry name" value="Hydrogenase 1 maturation protease"/>
    <property type="match status" value="1"/>
</dbReference>
<sequence>MRTLVLGIGNLLLSDEGIGVRAIEALEAHYQIPPEVELFDGGTSGMELMEAMADRDLLIVVDAVRSNHEAGSVFILEDDEVPALFTEKLSPHQLGLCDVLMALKMTGEYPRKLILIGIEPASLAPGMSLTPTAQRALDVALREVQRLLAEHGMEIQRQDEPCATI</sequence>
<evidence type="ECO:0000313" key="8">
    <source>
        <dbReference type="EMBL" id="MDV7025011.1"/>
    </source>
</evidence>
<dbReference type="NCBIfam" id="TIGR00140">
    <property type="entry name" value="hupD"/>
    <property type="match status" value="1"/>
</dbReference>
<keyword evidence="6 8" id="KW-0378">Hydrolase</keyword>
<keyword evidence="2 7" id="KW-0533">Nickel</keyword>
<dbReference type="Proteomes" id="UP000275331">
    <property type="component" value="Unassembled WGS sequence"/>
</dbReference>
<dbReference type="Proteomes" id="UP001187066">
    <property type="component" value="Unassembled WGS sequence"/>
</dbReference>
<evidence type="ECO:0000256" key="6">
    <source>
        <dbReference type="ARBA" id="ARBA00022801"/>
    </source>
</evidence>
<dbReference type="EC" id="3.4.23.-" evidence="8"/>
<evidence type="ECO:0000313" key="9">
    <source>
        <dbReference type="EMBL" id="RSE28091.1"/>
    </source>
</evidence>
<dbReference type="EMBL" id="RHXB01000003">
    <property type="protein sequence ID" value="RSE28091.1"/>
    <property type="molecule type" value="Genomic_DNA"/>
</dbReference>
<gene>
    <name evidence="9" type="ORF">EGT71_06830</name>
    <name evidence="8" type="ORF">R4P48_20370</name>
</gene>
<dbReference type="SUPFAM" id="SSF53163">
    <property type="entry name" value="HybD-like"/>
    <property type="match status" value="1"/>
</dbReference>
<dbReference type="Gene3D" id="3.40.50.1450">
    <property type="entry name" value="HybD-like"/>
    <property type="match status" value="1"/>
</dbReference>
<dbReference type="GO" id="GO:0046872">
    <property type="term" value="F:metal ion binding"/>
    <property type="evidence" value="ECO:0007669"/>
    <property type="project" value="UniProtKB-KW"/>
</dbReference>
<dbReference type="InterPro" id="IPR000671">
    <property type="entry name" value="Peptidase_A31"/>
</dbReference>
<dbReference type="PANTHER" id="PTHR30302">
    <property type="entry name" value="HYDROGENASE 1 MATURATION PROTEASE"/>
    <property type="match status" value="1"/>
</dbReference>
<dbReference type="CDD" id="cd06062">
    <property type="entry name" value="H2MP_MemB-H2up"/>
    <property type="match status" value="1"/>
</dbReference>
<dbReference type="GO" id="GO:0008047">
    <property type="term" value="F:enzyme activator activity"/>
    <property type="evidence" value="ECO:0007669"/>
    <property type="project" value="InterPro"/>
</dbReference>
<dbReference type="GO" id="GO:0016485">
    <property type="term" value="P:protein processing"/>
    <property type="evidence" value="ECO:0007669"/>
    <property type="project" value="InterPro"/>
</dbReference>
<protein>
    <submittedName>
        <fullName evidence="9">HyaD/HybD family hydrogenase maturation endopeptidase</fullName>
        <ecNumber evidence="8">3.4.23.-</ecNumber>
    </submittedName>
</protein>
<evidence type="ECO:0000256" key="7">
    <source>
        <dbReference type="PIRSR" id="PIRSR604419-1"/>
    </source>
</evidence>
<keyword evidence="4 7" id="KW-0479">Metal-binding</keyword>
<proteinExistence type="inferred from homology"/>
<evidence type="ECO:0000313" key="11">
    <source>
        <dbReference type="Proteomes" id="UP001187066"/>
    </source>
</evidence>
<dbReference type="Pfam" id="PF01750">
    <property type="entry name" value="HycI"/>
    <property type="match status" value="1"/>
</dbReference>
<evidence type="ECO:0000313" key="10">
    <source>
        <dbReference type="Proteomes" id="UP000275331"/>
    </source>
</evidence>
<feature type="binding site" evidence="7">
    <location>
        <position position="16"/>
    </location>
    <ligand>
        <name>Ni(2+)</name>
        <dbReference type="ChEBI" id="CHEBI:49786"/>
    </ligand>
</feature>
<dbReference type="PRINTS" id="PR00446">
    <property type="entry name" value="HYDRGNUPTAKE"/>
</dbReference>
<reference evidence="8 11" key="2">
    <citation type="submission" date="2023-10" db="EMBL/GenBank/DDBJ databases">
        <authorList>
            <person name="Dale J."/>
        </authorList>
    </citation>
    <scope>NUCLEOTIDE SEQUENCE [LARGE SCALE GENOMIC DNA]</scope>
    <source>
        <strain evidence="8 11">2023EL-00970</strain>
    </source>
</reference>
<evidence type="ECO:0000256" key="1">
    <source>
        <dbReference type="ARBA" id="ARBA00006814"/>
    </source>
</evidence>
<dbReference type="RefSeq" id="WP_125292874.1">
    <property type="nucleotide sequence ID" value="NZ_CP100494.1"/>
</dbReference>
<accession>A0A3R9EP78</accession>
<comment type="similarity">
    <text evidence="1">Belongs to the peptidase A31 family.</text>
</comment>
<dbReference type="NCBIfam" id="NF007777">
    <property type="entry name" value="PRK10466.1"/>
    <property type="match status" value="1"/>
</dbReference>
<dbReference type="PANTHER" id="PTHR30302:SF1">
    <property type="entry name" value="HYDROGENASE 2 MATURATION PROTEASE"/>
    <property type="match status" value="1"/>
</dbReference>
<keyword evidence="11" id="KW-1185">Reference proteome</keyword>
<evidence type="ECO:0000256" key="4">
    <source>
        <dbReference type="ARBA" id="ARBA00022723"/>
    </source>
</evidence>
<dbReference type="EMBL" id="JAWLOF010000020">
    <property type="protein sequence ID" value="MDV7025011.1"/>
    <property type="molecule type" value="Genomic_DNA"/>
</dbReference>
<evidence type="ECO:0000256" key="5">
    <source>
        <dbReference type="ARBA" id="ARBA00022750"/>
    </source>
</evidence>